<feature type="transmembrane region" description="Helical" evidence="1">
    <location>
        <begin position="211"/>
        <end position="229"/>
    </location>
</feature>
<feature type="signal peptide" evidence="2">
    <location>
        <begin position="1"/>
        <end position="25"/>
    </location>
</feature>
<gene>
    <name evidence="3" type="ORF">THRCLA_01897</name>
</gene>
<proteinExistence type="predicted"/>
<keyword evidence="1" id="KW-1133">Transmembrane helix</keyword>
<evidence type="ECO:0008006" key="5">
    <source>
        <dbReference type="Google" id="ProtNLM"/>
    </source>
</evidence>
<evidence type="ECO:0000256" key="1">
    <source>
        <dbReference type="SAM" id="Phobius"/>
    </source>
</evidence>
<evidence type="ECO:0000313" key="3">
    <source>
        <dbReference type="EMBL" id="OQS06038.1"/>
    </source>
</evidence>
<feature type="chain" id="PRO_5013343056" description="Transmembrane protein" evidence="2">
    <location>
        <begin position="26"/>
        <end position="251"/>
    </location>
</feature>
<keyword evidence="4" id="KW-1185">Reference proteome</keyword>
<feature type="transmembrane region" description="Helical" evidence="1">
    <location>
        <begin position="178"/>
        <end position="199"/>
    </location>
</feature>
<keyword evidence="1" id="KW-0472">Membrane</keyword>
<reference evidence="3 4" key="1">
    <citation type="journal article" date="2014" name="Genome Biol. Evol.">
        <title>The secreted proteins of Achlya hypogyna and Thraustotheca clavata identify the ancestral oomycete secretome and reveal gene acquisitions by horizontal gene transfer.</title>
        <authorList>
            <person name="Misner I."/>
            <person name="Blouin N."/>
            <person name="Leonard G."/>
            <person name="Richards T.A."/>
            <person name="Lane C.E."/>
        </authorList>
    </citation>
    <scope>NUCLEOTIDE SEQUENCE [LARGE SCALE GENOMIC DNA]</scope>
    <source>
        <strain evidence="3 4">ATCC 34112</strain>
    </source>
</reference>
<keyword evidence="2" id="KW-0732">Signal</keyword>
<name>A0A1W0A745_9STRA</name>
<dbReference type="EMBL" id="JNBS01000382">
    <property type="protein sequence ID" value="OQS06038.1"/>
    <property type="molecule type" value="Genomic_DNA"/>
</dbReference>
<accession>A0A1W0A745</accession>
<dbReference type="Proteomes" id="UP000243217">
    <property type="component" value="Unassembled WGS sequence"/>
</dbReference>
<dbReference type="AlphaFoldDB" id="A0A1W0A745"/>
<evidence type="ECO:0000256" key="2">
    <source>
        <dbReference type="SAM" id="SignalP"/>
    </source>
</evidence>
<feature type="transmembrane region" description="Helical" evidence="1">
    <location>
        <begin position="140"/>
        <end position="158"/>
    </location>
</feature>
<dbReference type="OrthoDB" id="72940at2759"/>
<protein>
    <recommendedName>
        <fullName evidence="5">Transmembrane protein</fullName>
    </recommendedName>
</protein>
<organism evidence="3 4">
    <name type="scientific">Thraustotheca clavata</name>
    <dbReference type="NCBI Taxonomy" id="74557"/>
    <lineage>
        <taxon>Eukaryota</taxon>
        <taxon>Sar</taxon>
        <taxon>Stramenopiles</taxon>
        <taxon>Oomycota</taxon>
        <taxon>Saprolegniomycetes</taxon>
        <taxon>Saprolegniales</taxon>
        <taxon>Achlyaceae</taxon>
        <taxon>Thraustotheca</taxon>
    </lineage>
</organism>
<evidence type="ECO:0000313" key="4">
    <source>
        <dbReference type="Proteomes" id="UP000243217"/>
    </source>
</evidence>
<sequence length="251" mass="27653">MHSQVPCSVGMLLVALGAQLLLTLAPNWFINTANISYPSLVSSVDARFGLLTMCVSVAFKNASFPDTNACYRLHTAQSSLSLLSMSNGVISTETFSQASICSRFNMDANSTMKALTLVTGLGDHDLARYLTWECDSPHVLSVWAIIALVAGTVIVIIWSGMIMCSHYPYSKYFTIGKLWLIMALCYGWVFAEIITRIVWRALVVGDPNHLAYGTSFVFLLLAYLLQSSAMPKLALYQRRLTAHIVEGIYCV</sequence>
<keyword evidence="1" id="KW-0812">Transmembrane</keyword>
<comment type="caution">
    <text evidence="3">The sequence shown here is derived from an EMBL/GenBank/DDBJ whole genome shotgun (WGS) entry which is preliminary data.</text>
</comment>